<feature type="region of interest" description="Disordered" evidence="1">
    <location>
        <begin position="194"/>
        <end position="263"/>
    </location>
</feature>
<gene>
    <name evidence="2" type="ORF">D7294_29665</name>
</gene>
<feature type="compositionally biased region" description="Basic and acidic residues" evidence="1">
    <location>
        <begin position="62"/>
        <end position="74"/>
    </location>
</feature>
<feature type="compositionally biased region" description="Low complexity" evidence="1">
    <location>
        <begin position="250"/>
        <end position="263"/>
    </location>
</feature>
<organism evidence="2 3">
    <name type="scientific">Streptomyces hoynatensis</name>
    <dbReference type="NCBI Taxonomy" id="1141874"/>
    <lineage>
        <taxon>Bacteria</taxon>
        <taxon>Bacillati</taxon>
        <taxon>Actinomycetota</taxon>
        <taxon>Actinomycetes</taxon>
        <taxon>Kitasatosporales</taxon>
        <taxon>Streptomycetaceae</taxon>
        <taxon>Streptomyces</taxon>
    </lineage>
</organism>
<evidence type="ECO:0000256" key="1">
    <source>
        <dbReference type="SAM" id="MobiDB-lite"/>
    </source>
</evidence>
<feature type="compositionally biased region" description="Basic residues" evidence="1">
    <location>
        <begin position="35"/>
        <end position="46"/>
    </location>
</feature>
<feature type="region of interest" description="Disordered" evidence="1">
    <location>
        <begin position="1"/>
        <end position="97"/>
    </location>
</feature>
<dbReference type="AlphaFoldDB" id="A0A3A9YIM1"/>
<proteinExistence type="predicted"/>
<evidence type="ECO:0000313" key="3">
    <source>
        <dbReference type="Proteomes" id="UP000272474"/>
    </source>
</evidence>
<dbReference type="EMBL" id="RBAL01000031">
    <property type="protein sequence ID" value="RKN36778.1"/>
    <property type="molecule type" value="Genomic_DNA"/>
</dbReference>
<protein>
    <submittedName>
        <fullName evidence="2">Uncharacterized protein</fullName>
    </submittedName>
</protein>
<comment type="caution">
    <text evidence="2">The sequence shown here is derived from an EMBL/GenBank/DDBJ whole genome shotgun (WGS) entry which is preliminary data.</text>
</comment>
<keyword evidence="3" id="KW-1185">Reference proteome</keyword>
<accession>A0A3A9YIM1</accession>
<name>A0A3A9YIM1_9ACTN</name>
<sequence>MLTDVGPVEISVPGDRDGSFEHRCRHLPPPFPGRGHPHPGQRRRPRPGGALAHARRHHGHGDRHPHLPRHREVQGGRGVTLTPGPCRCSARPRGGRRLPRRGRVVLRLGRAAPPGGAGPSRVDPGTRLRCARGRRGTRRRRRPRISPARATVLSGSGRLVARVESSPRSPGCPAAAREPSDCRAADARAYIGFPAPKPGALAVSRGARRTGMARTEPGQGKGSGAGKSAPCDGRCPAVGRSRKPNCCKDASPAPWSPASSRST</sequence>
<evidence type="ECO:0000313" key="2">
    <source>
        <dbReference type="EMBL" id="RKN36778.1"/>
    </source>
</evidence>
<dbReference type="Proteomes" id="UP000272474">
    <property type="component" value="Unassembled WGS sequence"/>
</dbReference>
<reference evidence="2 3" key="1">
    <citation type="journal article" date="2014" name="Int. J. Syst. Evol. Microbiol.">
        <title>Streptomyces hoynatensis sp. nov., isolated from deep marine sediment.</title>
        <authorList>
            <person name="Veyisoglu A."/>
            <person name="Sahin N."/>
        </authorList>
    </citation>
    <scope>NUCLEOTIDE SEQUENCE [LARGE SCALE GENOMIC DNA]</scope>
    <source>
        <strain evidence="2 3">KCTC 29097</strain>
    </source>
</reference>